<reference evidence="1 3" key="2">
    <citation type="journal article" date="2018" name="Plant J.">
        <title>The Physcomitrella patens chromosome-scale assembly reveals moss genome structure and evolution.</title>
        <authorList>
            <person name="Lang D."/>
            <person name="Ullrich K.K."/>
            <person name="Murat F."/>
            <person name="Fuchs J."/>
            <person name="Jenkins J."/>
            <person name="Haas F.B."/>
            <person name="Piednoel M."/>
            <person name="Gundlach H."/>
            <person name="Van Bel M."/>
            <person name="Meyberg R."/>
            <person name="Vives C."/>
            <person name="Morata J."/>
            <person name="Symeonidi A."/>
            <person name="Hiss M."/>
            <person name="Muchero W."/>
            <person name="Kamisugi Y."/>
            <person name="Saleh O."/>
            <person name="Blanc G."/>
            <person name="Decker E.L."/>
            <person name="van Gessel N."/>
            <person name="Grimwood J."/>
            <person name="Hayes R.D."/>
            <person name="Graham S.W."/>
            <person name="Gunter L.E."/>
            <person name="McDaniel S.F."/>
            <person name="Hoernstein S.N.W."/>
            <person name="Larsson A."/>
            <person name="Li F.W."/>
            <person name="Perroud P.F."/>
            <person name="Phillips J."/>
            <person name="Ranjan P."/>
            <person name="Rokshar D.S."/>
            <person name="Rothfels C.J."/>
            <person name="Schneider L."/>
            <person name="Shu S."/>
            <person name="Stevenson D.W."/>
            <person name="Thummler F."/>
            <person name="Tillich M."/>
            <person name="Villarreal Aguilar J.C."/>
            <person name="Widiez T."/>
            <person name="Wong G.K."/>
            <person name="Wymore A."/>
            <person name="Zhang Y."/>
            <person name="Zimmer A.D."/>
            <person name="Quatrano R.S."/>
            <person name="Mayer K.F.X."/>
            <person name="Goodstein D."/>
            <person name="Casacuberta J.M."/>
            <person name="Vandepoele K."/>
            <person name="Reski R."/>
            <person name="Cuming A.C."/>
            <person name="Tuskan G.A."/>
            <person name="Maumus F."/>
            <person name="Salse J."/>
            <person name="Schmutz J."/>
            <person name="Rensing S.A."/>
        </authorList>
    </citation>
    <scope>NUCLEOTIDE SEQUENCE [LARGE SCALE GENOMIC DNA]</scope>
    <source>
        <strain evidence="2 3">cv. Gransden 2004</strain>
    </source>
</reference>
<dbReference type="EMBL" id="ABEU02000005">
    <property type="protein sequence ID" value="PNR53878.1"/>
    <property type="molecule type" value="Genomic_DNA"/>
</dbReference>
<evidence type="ECO:0000313" key="3">
    <source>
        <dbReference type="Proteomes" id="UP000006727"/>
    </source>
</evidence>
<dbReference type="Proteomes" id="UP000006727">
    <property type="component" value="Chromosome 5"/>
</dbReference>
<keyword evidence="3" id="KW-1185">Reference proteome</keyword>
<name>A0A2K1KJC6_PHYPA</name>
<gene>
    <name evidence="1" type="ORF">PHYPA_007553</name>
</gene>
<dbReference type="Gramene" id="Pp3c5_11860V3.1">
    <property type="protein sequence ID" value="PAC:32955488.CDS.1"/>
    <property type="gene ID" value="Pp3c5_11860"/>
</dbReference>
<accession>A0A2K1KJC6</accession>
<proteinExistence type="predicted"/>
<reference evidence="1 3" key="1">
    <citation type="journal article" date="2008" name="Science">
        <title>The Physcomitrella genome reveals evolutionary insights into the conquest of land by plants.</title>
        <authorList>
            <person name="Rensing S."/>
            <person name="Lang D."/>
            <person name="Zimmer A."/>
            <person name="Terry A."/>
            <person name="Salamov A."/>
            <person name="Shapiro H."/>
            <person name="Nishiyama T."/>
            <person name="Perroud P.-F."/>
            <person name="Lindquist E."/>
            <person name="Kamisugi Y."/>
            <person name="Tanahashi T."/>
            <person name="Sakakibara K."/>
            <person name="Fujita T."/>
            <person name="Oishi K."/>
            <person name="Shin-I T."/>
            <person name="Kuroki Y."/>
            <person name="Toyoda A."/>
            <person name="Suzuki Y."/>
            <person name="Hashimoto A."/>
            <person name="Yamaguchi K."/>
            <person name="Sugano A."/>
            <person name="Kohara Y."/>
            <person name="Fujiyama A."/>
            <person name="Anterola A."/>
            <person name="Aoki S."/>
            <person name="Ashton N."/>
            <person name="Barbazuk W.B."/>
            <person name="Barker E."/>
            <person name="Bennetzen J."/>
            <person name="Bezanilla M."/>
            <person name="Blankenship R."/>
            <person name="Cho S.H."/>
            <person name="Dutcher S."/>
            <person name="Estelle M."/>
            <person name="Fawcett J.A."/>
            <person name="Gundlach H."/>
            <person name="Hanada K."/>
            <person name="Heyl A."/>
            <person name="Hicks K.A."/>
            <person name="Hugh J."/>
            <person name="Lohr M."/>
            <person name="Mayer K."/>
            <person name="Melkozernov A."/>
            <person name="Murata T."/>
            <person name="Nelson D."/>
            <person name="Pils B."/>
            <person name="Prigge M."/>
            <person name="Reiss B."/>
            <person name="Renner T."/>
            <person name="Rombauts S."/>
            <person name="Rushton P."/>
            <person name="Sanderfoot A."/>
            <person name="Schween G."/>
            <person name="Shiu S.-H."/>
            <person name="Stueber K."/>
            <person name="Theodoulou F.L."/>
            <person name="Tu H."/>
            <person name="Van de Peer Y."/>
            <person name="Verrier P.J."/>
            <person name="Waters E."/>
            <person name="Wood A."/>
            <person name="Yang L."/>
            <person name="Cove D."/>
            <person name="Cuming A."/>
            <person name="Hasebe M."/>
            <person name="Lucas S."/>
            <person name="Mishler D.B."/>
            <person name="Reski R."/>
            <person name="Grigoriev I."/>
            <person name="Quatrano R.S."/>
            <person name="Boore J.L."/>
        </authorList>
    </citation>
    <scope>NUCLEOTIDE SEQUENCE [LARGE SCALE GENOMIC DNA]</scope>
    <source>
        <strain evidence="2 3">cv. Gransden 2004</strain>
    </source>
</reference>
<evidence type="ECO:0000313" key="1">
    <source>
        <dbReference type="EMBL" id="PNR53878.1"/>
    </source>
</evidence>
<sequence>MKRSKNKTYHLDVSGVDTKGEGRFLVGDVKMSITQMSGDKKDVAANTTSGRTSWGRNVVSADATLLTPAADKNSNLLKQF</sequence>
<dbReference type="InParanoid" id="A0A2K1KJC6"/>
<evidence type="ECO:0000313" key="2">
    <source>
        <dbReference type="EnsemblPlants" id="PAC:32955488.CDS.1"/>
    </source>
</evidence>
<dbReference type="EnsemblPlants" id="Pp3c5_11860V3.1">
    <property type="protein sequence ID" value="PAC:32955488.CDS.1"/>
    <property type="gene ID" value="Pp3c5_11860"/>
</dbReference>
<dbReference type="AlphaFoldDB" id="A0A2K1KJC6"/>
<organism evidence="1">
    <name type="scientific">Physcomitrium patens</name>
    <name type="common">Spreading-leaved earth moss</name>
    <name type="synonym">Physcomitrella patens</name>
    <dbReference type="NCBI Taxonomy" id="3218"/>
    <lineage>
        <taxon>Eukaryota</taxon>
        <taxon>Viridiplantae</taxon>
        <taxon>Streptophyta</taxon>
        <taxon>Embryophyta</taxon>
        <taxon>Bryophyta</taxon>
        <taxon>Bryophytina</taxon>
        <taxon>Bryopsida</taxon>
        <taxon>Funariidae</taxon>
        <taxon>Funariales</taxon>
        <taxon>Funariaceae</taxon>
        <taxon>Physcomitrium</taxon>
    </lineage>
</organism>
<protein>
    <submittedName>
        <fullName evidence="1 2">Uncharacterized protein</fullName>
    </submittedName>
</protein>
<reference evidence="2" key="3">
    <citation type="submission" date="2020-12" db="UniProtKB">
        <authorList>
            <consortium name="EnsemblPlants"/>
        </authorList>
    </citation>
    <scope>IDENTIFICATION</scope>
</reference>